<feature type="transmembrane region" description="Helical" evidence="8">
    <location>
        <begin position="142"/>
        <end position="162"/>
    </location>
</feature>
<protein>
    <submittedName>
        <fullName evidence="10">MFS general substrate transporter</fullName>
    </submittedName>
</protein>
<gene>
    <name evidence="10" type="ORF">EV356DRAFT_442044</name>
</gene>
<dbReference type="InterPro" id="IPR050327">
    <property type="entry name" value="Proton-linked_MCT"/>
</dbReference>
<accession>A0A6A6HHF8</accession>
<dbReference type="Pfam" id="PF07690">
    <property type="entry name" value="MFS_1"/>
    <property type="match status" value="1"/>
</dbReference>
<dbReference type="InterPro" id="IPR011701">
    <property type="entry name" value="MFS"/>
</dbReference>
<dbReference type="PROSITE" id="PS50850">
    <property type="entry name" value="MFS"/>
    <property type="match status" value="1"/>
</dbReference>
<evidence type="ECO:0000256" key="7">
    <source>
        <dbReference type="SAM" id="MobiDB-lite"/>
    </source>
</evidence>
<feature type="transmembrane region" description="Helical" evidence="8">
    <location>
        <begin position="404"/>
        <end position="424"/>
    </location>
</feature>
<dbReference type="Gene3D" id="1.20.1250.20">
    <property type="entry name" value="MFS general substrate transporter like domains"/>
    <property type="match status" value="2"/>
</dbReference>
<dbReference type="GO" id="GO:0016020">
    <property type="term" value="C:membrane"/>
    <property type="evidence" value="ECO:0007669"/>
    <property type="project" value="UniProtKB-SubCell"/>
</dbReference>
<organism evidence="10 11">
    <name type="scientific">Viridothelium virens</name>
    <name type="common">Speckled blister lichen</name>
    <name type="synonym">Trypethelium virens</name>
    <dbReference type="NCBI Taxonomy" id="1048519"/>
    <lineage>
        <taxon>Eukaryota</taxon>
        <taxon>Fungi</taxon>
        <taxon>Dikarya</taxon>
        <taxon>Ascomycota</taxon>
        <taxon>Pezizomycotina</taxon>
        <taxon>Dothideomycetes</taxon>
        <taxon>Dothideomycetes incertae sedis</taxon>
        <taxon>Trypetheliales</taxon>
        <taxon>Trypetheliaceae</taxon>
        <taxon>Viridothelium</taxon>
    </lineage>
</organism>
<dbReference type="InterPro" id="IPR036259">
    <property type="entry name" value="MFS_trans_sf"/>
</dbReference>
<dbReference type="InterPro" id="IPR020846">
    <property type="entry name" value="MFS_dom"/>
</dbReference>
<evidence type="ECO:0000256" key="8">
    <source>
        <dbReference type="SAM" id="Phobius"/>
    </source>
</evidence>
<keyword evidence="4 8" id="KW-0812">Transmembrane</keyword>
<evidence type="ECO:0000259" key="9">
    <source>
        <dbReference type="PROSITE" id="PS50850"/>
    </source>
</evidence>
<dbReference type="GO" id="GO:0022857">
    <property type="term" value="F:transmembrane transporter activity"/>
    <property type="evidence" value="ECO:0007669"/>
    <property type="project" value="InterPro"/>
</dbReference>
<feature type="transmembrane region" description="Helical" evidence="8">
    <location>
        <begin position="200"/>
        <end position="220"/>
    </location>
</feature>
<dbReference type="PANTHER" id="PTHR11360:SF224">
    <property type="entry name" value="MAJOR FACILITATOR SUPERFAMILY (MFS) PROFILE DOMAIN-CONTAINING PROTEIN-RELATED"/>
    <property type="match status" value="1"/>
</dbReference>
<name>A0A6A6HHF8_VIRVR</name>
<keyword evidence="5 8" id="KW-1133">Transmembrane helix</keyword>
<comment type="subcellular location">
    <subcellularLocation>
        <location evidence="1">Membrane</location>
        <topology evidence="1">Multi-pass membrane protein</topology>
    </subcellularLocation>
</comment>
<dbReference type="EMBL" id="ML991780">
    <property type="protein sequence ID" value="KAF2237332.1"/>
    <property type="molecule type" value="Genomic_DNA"/>
</dbReference>
<feature type="domain" description="Major facilitator superfamily (MFS) profile" evidence="9">
    <location>
        <begin position="276"/>
        <end position="465"/>
    </location>
</feature>
<evidence type="ECO:0000256" key="2">
    <source>
        <dbReference type="ARBA" id="ARBA00006727"/>
    </source>
</evidence>
<feature type="transmembrane region" description="Helical" evidence="8">
    <location>
        <begin position="277"/>
        <end position="299"/>
    </location>
</feature>
<evidence type="ECO:0000256" key="4">
    <source>
        <dbReference type="ARBA" id="ARBA00022692"/>
    </source>
</evidence>
<dbReference type="CDD" id="cd17352">
    <property type="entry name" value="MFS_MCT_SLC16"/>
    <property type="match status" value="1"/>
</dbReference>
<evidence type="ECO:0000256" key="1">
    <source>
        <dbReference type="ARBA" id="ARBA00004141"/>
    </source>
</evidence>
<feature type="transmembrane region" description="Helical" evidence="8">
    <location>
        <begin position="168"/>
        <end position="188"/>
    </location>
</feature>
<sequence length="465" mass="49646">MRDKSEKQDGGYAPSEAPTETNDLGDVSLPKLPGEATEQANGTDEVGDLEKATPTSAPPAFNPADFPDGGAKAWLVVAGCWCCLFVSFGWINCIGVFQAYYQTHMLSQYAPSTVAWIPSLEAFMMFAGGAVIGKIYDNYGPFYLLVTGTFFHVFGLMMTSLATEYYQFILAQGICSALGASMVFYPAMTSLTSWFFHKRAFALGIVASGSSMGGVIFPIMVQRLIPQIGFPWTMRACAFMILGLCIIAILTVKSRLPPVKKPLNLIEFVLPLKEPPYVLLTLGSFLFFLGLFLPFNFLILQGPSIGMSQNLAGYLIPILNAASVFGRTIPGYVADKVGRFNVLTVMCAFSGIIILALWLPAAANAPLIVFAALYGFGSGAFVSAAPSCVAQISDVRKIGVRTGTLFGIVSIAVLISNPIGGALVDDDHGKYRNLQIYAGVICCGGAAVLGASRFVQSGPKLVVKI</sequence>
<feature type="transmembrane region" description="Helical" evidence="8">
    <location>
        <begin position="367"/>
        <end position="392"/>
    </location>
</feature>
<proteinExistence type="inferred from homology"/>
<evidence type="ECO:0000313" key="10">
    <source>
        <dbReference type="EMBL" id="KAF2237332.1"/>
    </source>
</evidence>
<keyword evidence="6 8" id="KW-0472">Membrane</keyword>
<evidence type="ECO:0000313" key="11">
    <source>
        <dbReference type="Proteomes" id="UP000800092"/>
    </source>
</evidence>
<feature type="transmembrane region" description="Helical" evidence="8">
    <location>
        <begin position="340"/>
        <end position="361"/>
    </location>
</feature>
<dbReference type="OrthoDB" id="5667at2759"/>
<feature type="transmembrane region" description="Helical" evidence="8">
    <location>
        <begin position="232"/>
        <end position="252"/>
    </location>
</feature>
<feature type="transmembrane region" description="Helical" evidence="8">
    <location>
        <begin position="73"/>
        <end position="101"/>
    </location>
</feature>
<keyword evidence="11" id="KW-1185">Reference proteome</keyword>
<feature type="transmembrane region" description="Helical" evidence="8">
    <location>
        <begin position="311"/>
        <end position="333"/>
    </location>
</feature>
<keyword evidence="3" id="KW-0813">Transport</keyword>
<evidence type="ECO:0000256" key="5">
    <source>
        <dbReference type="ARBA" id="ARBA00022989"/>
    </source>
</evidence>
<feature type="transmembrane region" description="Helical" evidence="8">
    <location>
        <begin position="436"/>
        <end position="455"/>
    </location>
</feature>
<comment type="similarity">
    <text evidence="2">Belongs to the major facilitator superfamily. Monocarboxylate porter (TC 2.A.1.13) family.</text>
</comment>
<feature type="transmembrane region" description="Helical" evidence="8">
    <location>
        <begin position="113"/>
        <end position="135"/>
    </location>
</feature>
<feature type="region of interest" description="Disordered" evidence="7">
    <location>
        <begin position="1"/>
        <end position="61"/>
    </location>
</feature>
<dbReference type="PANTHER" id="PTHR11360">
    <property type="entry name" value="MONOCARBOXYLATE TRANSPORTER"/>
    <property type="match status" value="1"/>
</dbReference>
<dbReference type="SUPFAM" id="SSF103473">
    <property type="entry name" value="MFS general substrate transporter"/>
    <property type="match status" value="1"/>
</dbReference>
<evidence type="ECO:0000256" key="6">
    <source>
        <dbReference type="ARBA" id="ARBA00023136"/>
    </source>
</evidence>
<dbReference type="AlphaFoldDB" id="A0A6A6HHF8"/>
<dbReference type="Proteomes" id="UP000800092">
    <property type="component" value="Unassembled WGS sequence"/>
</dbReference>
<reference evidence="10" key="1">
    <citation type="journal article" date="2020" name="Stud. Mycol.">
        <title>101 Dothideomycetes genomes: a test case for predicting lifestyles and emergence of pathogens.</title>
        <authorList>
            <person name="Haridas S."/>
            <person name="Albert R."/>
            <person name="Binder M."/>
            <person name="Bloem J."/>
            <person name="Labutti K."/>
            <person name="Salamov A."/>
            <person name="Andreopoulos B."/>
            <person name="Baker S."/>
            <person name="Barry K."/>
            <person name="Bills G."/>
            <person name="Bluhm B."/>
            <person name="Cannon C."/>
            <person name="Castanera R."/>
            <person name="Culley D."/>
            <person name="Daum C."/>
            <person name="Ezra D."/>
            <person name="Gonzalez J."/>
            <person name="Henrissat B."/>
            <person name="Kuo A."/>
            <person name="Liang C."/>
            <person name="Lipzen A."/>
            <person name="Lutzoni F."/>
            <person name="Magnuson J."/>
            <person name="Mondo S."/>
            <person name="Nolan M."/>
            <person name="Ohm R."/>
            <person name="Pangilinan J."/>
            <person name="Park H.-J."/>
            <person name="Ramirez L."/>
            <person name="Alfaro M."/>
            <person name="Sun H."/>
            <person name="Tritt A."/>
            <person name="Yoshinaga Y."/>
            <person name="Zwiers L.-H."/>
            <person name="Turgeon B."/>
            <person name="Goodwin S."/>
            <person name="Spatafora J."/>
            <person name="Crous P."/>
            <person name="Grigoriev I."/>
        </authorList>
    </citation>
    <scope>NUCLEOTIDE SEQUENCE</scope>
    <source>
        <strain evidence="10">Tuck. ex Michener</strain>
    </source>
</reference>
<evidence type="ECO:0000256" key="3">
    <source>
        <dbReference type="ARBA" id="ARBA00022448"/>
    </source>
</evidence>